<dbReference type="SUPFAM" id="SSF48498">
    <property type="entry name" value="Tetracyclin repressor-like, C-terminal domain"/>
    <property type="match status" value="1"/>
</dbReference>
<dbReference type="OMA" id="TREWYRS"/>
<comment type="caution">
    <text evidence="6">The sequence shown here is derived from an EMBL/GenBank/DDBJ whole genome shotgun (WGS) entry which is preliminary data.</text>
</comment>
<name>A0AA94L1F9_DESDE</name>
<dbReference type="AlphaFoldDB" id="A0AA94L1F9"/>
<dbReference type="InterPro" id="IPR036271">
    <property type="entry name" value="Tet_transcr_reg_TetR-rel_C_sf"/>
</dbReference>
<keyword evidence="3" id="KW-0804">Transcription</keyword>
<keyword evidence="1" id="KW-0805">Transcription regulation</keyword>
<dbReference type="PANTHER" id="PTHR47506:SF6">
    <property type="entry name" value="HTH-TYPE TRANSCRIPTIONAL REPRESSOR NEMR"/>
    <property type="match status" value="1"/>
</dbReference>
<dbReference type="Gene3D" id="1.10.357.10">
    <property type="entry name" value="Tetracycline Repressor, domain 2"/>
    <property type="match status" value="1"/>
</dbReference>
<evidence type="ECO:0000256" key="1">
    <source>
        <dbReference type="ARBA" id="ARBA00023015"/>
    </source>
</evidence>
<gene>
    <name evidence="6" type="ORF">SAMN02910291_00583</name>
</gene>
<accession>A0AA94L1F9</accession>
<dbReference type="InterPro" id="IPR009057">
    <property type="entry name" value="Homeodomain-like_sf"/>
</dbReference>
<protein>
    <submittedName>
        <fullName evidence="6">Transcriptional regulator, TetR family</fullName>
    </submittedName>
</protein>
<dbReference type="RefSeq" id="WP_015939197.1">
    <property type="nucleotide sequence ID" value="NZ_FPIW01000006.1"/>
</dbReference>
<evidence type="ECO:0000256" key="2">
    <source>
        <dbReference type="ARBA" id="ARBA00023125"/>
    </source>
</evidence>
<dbReference type="Pfam" id="PF17937">
    <property type="entry name" value="TetR_C_28"/>
    <property type="match status" value="1"/>
</dbReference>
<evidence type="ECO:0000259" key="5">
    <source>
        <dbReference type="PROSITE" id="PS50977"/>
    </source>
</evidence>
<evidence type="ECO:0000313" key="6">
    <source>
        <dbReference type="EMBL" id="SFW25608.1"/>
    </source>
</evidence>
<dbReference type="EMBL" id="FPIW01000006">
    <property type="protein sequence ID" value="SFW25608.1"/>
    <property type="molecule type" value="Genomic_DNA"/>
</dbReference>
<dbReference type="PROSITE" id="PS50977">
    <property type="entry name" value="HTH_TETR_2"/>
    <property type="match status" value="1"/>
</dbReference>
<dbReference type="Proteomes" id="UP000182680">
    <property type="component" value="Unassembled WGS sequence"/>
</dbReference>
<dbReference type="SUPFAM" id="SSF46689">
    <property type="entry name" value="Homeodomain-like"/>
    <property type="match status" value="1"/>
</dbReference>
<dbReference type="Pfam" id="PF00440">
    <property type="entry name" value="TetR_N"/>
    <property type="match status" value="1"/>
</dbReference>
<sequence>MSKPRSIDRDRVLDMAEDIVTEGGATALTIGAVAQAAGISKGGVQSCFGTKSGLVQAMAGRWAANYDECLEKVTGRPVEQISDLEKVQAHVRITAAEERLNVRAACHLAMLMESDDLREWIRRWHAARLENLQPGSDEERAARIAYLAAEGAFLLRYFGLLEMDDRQWQSVFEDIAALLGPASGRVARGRE</sequence>
<evidence type="ECO:0000256" key="4">
    <source>
        <dbReference type="PROSITE-ProRule" id="PRU00335"/>
    </source>
</evidence>
<keyword evidence="2 4" id="KW-0238">DNA-binding</keyword>
<dbReference type="InterPro" id="IPR041479">
    <property type="entry name" value="TetR_CgmR_C"/>
</dbReference>
<organism evidence="6 7">
    <name type="scientific">Desulfovibrio desulfuricans</name>
    <dbReference type="NCBI Taxonomy" id="876"/>
    <lineage>
        <taxon>Bacteria</taxon>
        <taxon>Pseudomonadati</taxon>
        <taxon>Thermodesulfobacteriota</taxon>
        <taxon>Desulfovibrionia</taxon>
        <taxon>Desulfovibrionales</taxon>
        <taxon>Desulfovibrionaceae</taxon>
        <taxon>Desulfovibrio</taxon>
    </lineage>
</organism>
<evidence type="ECO:0000313" key="7">
    <source>
        <dbReference type="Proteomes" id="UP000182680"/>
    </source>
</evidence>
<dbReference type="GO" id="GO:0003677">
    <property type="term" value="F:DNA binding"/>
    <property type="evidence" value="ECO:0007669"/>
    <property type="project" value="UniProtKB-UniRule"/>
</dbReference>
<evidence type="ECO:0000256" key="3">
    <source>
        <dbReference type="ARBA" id="ARBA00023163"/>
    </source>
</evidence>
<dbReference type="InterPro" id="IPR001647">
    <property type="entry name" value="HTH_TetR"/>
</dbReference>
<feature type="DNA-binding region" description="H-T-H motif" evidence="4">
    <location>
        <begin position="29"/>
        <end position="48"/>
    </location>
</feature>
<dbReference type="PANTHER" id="PTHR47506">
    <property type="entry name" value="TRANSCRIPTIONAL REGULATORY PROTEIN"/>
    <property type="match status" value="1"/>
</dbReference>
<reference evidence="7" key="1">
    <citation type="submission" date="2016-11" db="EMBL/GenBank/DDBJ databases">
        <authorList>
            <person name="Jaros S."/>
            <person name="Januszkiewicz K."/>
            <person name="Wedrychowicz H."/>
        </authorList>
    </citation>
    <scope>NUCLEOTIDE SEQUENCE [LARGE SCALE GENOMIC DNA]</scope>
    <source>
        <strain evidence="7">DSM 7057</strain>
    </source>
</reference>
<feature type="domain" description="HTH tetR-type" evidence="5">
    <location>
        <begin position="6"/>
        <end position="66"/>
    </location>
</feature>
<proteinExistence type="predicted"/>